<proteinExistence type="predicted"/>
<keyword evidence="2" id="KW-1185">Reference proteome</keyword>
<dbReference type="SUPFAM" id="SSF48576">
    <property type="entry name" value="Terpenoid synthases"/>
    <property type="match status" value="1"/>
</dbReference>
<name>A0A2T0X8G3_9RHOB</name>
<sequence length="251" mass="26689">MSWQACAALVERGDPDRFRAAMAAAVPARAILFPLYAFNVEVSRAPWLTKEPLIAEMRLQWWIDALEEIAGLGEVRRHEVTTPLAAVLDAEGARLLTAAVEARRWDVHEKGMDDGEALDAHLDATAGNLLWVAARALGAGEGEGAIRGAAHAQGLAAWLRAVPALEAAGKRPLPDGRPDAVAALARRGLDRLAGARRAGWPKAAAPAMLAAWRARPVLRRAARDPYAVIEDRLAPGGDPVALAKAALTGRL</sequence>
<organism evidence="1 2">
    <name type="scientific">Hasllibacter halocynthiae</name>
    <dbReference type="NCBI Taxonomy" id="595589"/>
    <lineage>
        <taxon>Bacteria</taxon>
        <taxon>Pseudomonadati</taxon>
        <taxon>Pseudomonadota</taxon>
        <taxon>Alphaproteobacteria</taxon>
        <taxon>Rhodobacterales</taxon>
        <taxon>Roseobacteraceae</taxon>
        <taxon>Hasllibacter</taxon>
    </lineage>
</organism>
<dbReference type="OrthoDB" id="9814909at2"/>
<reference evidence="1 2" key="1">
    <citation type="submission" date="2018-03" db="EMBL/GenBank/DDBJ databases">
        <title>Genomic Encyclopedia of Archaeal and Bacterial Type Strains, Phase II (KMG-II): from individual species to whole genera.</title>
        <authorList>
            <person name="Goeker M."/>
        </authorList>
    </citation>
    <scope>NUCLEOTIDE SEQUENCE [LARGE SCALE GENOMIC DNA]</scope>
    <source>
        <strain evidence="1 2">DSM 29318</strain>
    </source>
</reference>
<accession>A0A2T0X8G3</accession>
<dbReference type="InterPro" id="IPR002060">
    <property type="entry name" value="Squ/phyt_synthse"/>
</dbReference>
<evidence type="ECO:0000313" key="1">
    <source>
        <dbReference type="EMBL" id="PRY95231.1"/>
    </source>
</evidence>
<evidence type="ECO:0000313" key="2">
    <source>
        <dbReference type="Proteomes" id="UP000238801"/>
    </source>
</evidence>
<dbReference type="InterPro" id="IPR008949">
    <property type="entry name" value="Isoprenoid_synthase_dom_sf"/>
</dbReference>
<dbReference type="EMBL" id="PVTT01000001">
    <property type="protein sequence ID" value="PRY95231.1"/>
    <property type="molecule type" value="Genomic_DNA"/>
</dbReference>
<comment type="caution">
    <text evidence="1">The sequence shown here is derived from an EMBL/GenBank/DDBJ whole genome shotgun (WGS) entry which is preliminary data.</text>
</comment>
<dbReference type="AlphaFoldDB" id="A0A2T0X8G3"/>
<protein>
    <submittedName>
        <fullName evidence="1">Phytoene/squalene synthetase</fullName>
    </submittedName>
</protein>
<dbReference type="Pfam" id="PF00494">
    <property type="entry name" value="SQS_PSY"/>
    <property type="match status" value="1"/>
</dbReference>
<dbReference type="RefSeq" id="WP_106159629.1">
    <property type="nucleotide sequence ID" value="NZ_PVTT01000001.1"/>
</dbReference>
<gene>
    <name evidence="1" type="ORF">BCF33_0847</name>
</gene>
<dbReference type="Proteomes" id="UP000238801">
    <property type="component" value="Unassembled WGS sequence"/>
</dbReference>
<dbReference type="Gene3D" id="1.10.600.10">
    <property type="entry name" value="Farnesyl Diphosphate Synthase"/>
    <property type="match status" value="1"/>
</dbReference>